<dbReference type="SMART" id="SM00448">
    <property type="entry name" value="REC"/>
    <property type="match status" value="1"/>
</dbReference>
<accession>K9WF54</accession>
<organism evidence="4 5">
    <name type="scientific">Allocoleopsis franciscana PCC 7113</name>
    <dbReference type="NCBI Taxonomy" id="1173027"/>
    <lineage>
        <taxon>Bacteria</taxon>
        <taxon>Bacillati</taxon>
        <taxon>Cyanobacteriota</taxon>
        <taxon>Cyanophyceae</taxon>
        <taxon>Coleofasciculales</taxon>
        <taxon>Coleofasciculaceae</taxon>
        <taxon>Allocoleopsis</taxon>
        <taxon>Allocoleopsis franciscana</taxon>
    </lineage>
</organism>
<keyword evidence="5" id="KW-1185">Reference proteome</keyword>
<dbReference type="PANTHER" id="PTHR44591">
    <property type="entry name" value="STRESS RESPONSE REGULATOR PROTEIN 1"/>
    <property type="match status" value="1"/>
</dbReference>
<dbReference type="EMBL" id="CP003630">
    <property type="protein sequence ID" value="AFZ18848.1"/>
    <property type="molecule type" value="Genomic_DNA"/>
</dbReference>
<feature type="modified residue" description="4-aspartylphosphate" evidence="2">
    <location>
        <position position="70"/>
    </location>
</feature>
<dbReference type="SUPFAM" id="SSF52172">
    <property type="entry name" value="CheY-like"/>
    <property type="match status" value="1"/>
</dbReference>
<dbReference type="PROSITE" id="PS50110">
    <property type="entry name" value="RESPONSE_REGULATORY"/>
    <property type="match status" value="1"/>
</dbReference>
<dbReference type="Gene3D" id="3.40.50.2300">
    <property type="match status" value="1"/>
</dbReference>
<dbReference type="eggNOG" id="COG0745">
    <property type="taxonomic scope" value="Bacteria"/>
</dbReference>
<proteinExistence type="predicted"/>
<dbReference type="KEGG" id="mic:Mic7113_3095"/>
<gene>
    <name evidence="4" type="ORF">Mic7113_3095</name>
</gene>
<keyword evidence="1 2" id="KW-0597">Phosphoprotein</keyword>
<dbReference type="GO" id="GO:0003677">
    <property type="term" value="F:DNA binding"/>
    <property type="evidence" value="ECO:0007669"/>
    <property type="project" value="UniProtKB-KW"/>
</dbReference>
<evidence type="ECO:0000259" key="3">
    <source>
        <dbReference type="PROSITE" id="PS50110"/>
    </source>
</evidence>
<dbReference type="PATRIC" id="fig|1173027.3.peg.3413"/>
<dbReference type="PANTHER" id="PTHR44591:SF22">
    <property type="entry name" value="CHEY SUBFAMILY"/>
    <property type="match status" value="1"/>
</dbReference>
<dbReference type="InterPro" id="IPR001789">
    <property type="entry name" value="Sig_transdc_resp-reg_receiver"/>
</dbReference>
<evidence type="ECO:0000256" key="2">
    <source>
        <dbReference type="PROSITE-ProRule" id="PRU00169"/>
    </source>
</evidence>
<dbReference type="Proteomes" id="UP000010471">
    <property type="component" value="Chromosome"/>
</dbReference>
<name>K9WF54_9CYAN</name>
<feature type="domain" description="Response regulatory" evidence="3">
    <location>
        <begin position="20"/>
        <end position="137"/>
    </location>
</feature>
<dbReference type="InterPro" id="IPR011006">
    <property type="entry name" value="CheY-like_superfamily"/>
</dbReference>
<dbReference type="HOGENOM" id="CLU_000445_69_17_3"/>
<dbReference type="GO" id="GO:0000160">
    <property type="term" value="P:phosphorelay signal transduction system"/>
    <property type="evidence" value="ECO:0007669"/>
    <property type="project" value="InterPro"/>
</dbReference>
<dbReference type="Pfam" id="PF00072">
    <property type="entry name" value="Response_reg"/>
    <property type="match status" value="1"/>
</dbReference>
<protein>
    <submittedName>
        <fullName evidence="4">Response regulator with CheY-like receiver, AAA-type ATPase, and DNA-binding domains</fullName>
    </submittedName>
</protein>
<keyword evidence="4" id="KW-0238">DNA-binding</keyword>
<sequence length="139" mass="15179">MVEFQVIHPQLQLLLMPEKRILVIDDEINLCTVIQACLENLGGWETLTALSGKEGLAIAQTQQLDAILLDVMMPDMDGLTLFEKLQNDSTTQAIPVILFTAKVQSTDIAQFAKLGVAGVIAKPFDPLTLAEQVASMLGW</sequence>
<evidence type="ECO:0000256" key="1">
    <source>
        <dbReference type="ARBA" id="ARBA00022553"/>
    </source>
</evidence>
<dbReference type="AlphaFoldDB" id="K9WF54"/>
<reference evidence="4 5" key="1">
    <citation type="submission" date="2012-06" db="EMBL/GenBank/DDBJ databases">
        <title>Finished chromosome of genome of Microcoleus sp. PCC 7113.</title>
        <authorList>
            <consortium name="US DOE Joint Genome Institute"/>
            <person name="Gugger M."/>
            <person name="Coursin T."/>
            <person name="Rippka R."/>
            <person name="Tandeau De Marsac N."/>
            <person name="Huntemann M."/>
            <person name="Wei C.-L."/>
            <person name="Han J."/>
            <person name="Detter J.C."/>
            <person name="Han C."/>
            <person name="Tapia R."/>
            <person name="Chen A."/>
            <person name="Kyrpides N."/>
            <person name="Mavromatis K."/>
            <person name="Markowitz V."/>
            <person name="Szeto E."/>
            <person name="Ivanova N."/>
            <person name="Pagani I."/>
            <person name="Pati A."/>
            <person name="Goodwin L."/>
            <person name="Nordberg H.P."/>
            <person name="Cantor M.N."/>
            <person name="Hua S.X."/>
            <person name="Woyke T."/>
            <person name="Kerfeld C.A."/>
        </authorList>
    </citation>
    <scope>NUCLEOTIDE SEQUENCE [LARGE SCALE GENOMIC DNA]</scope>
    <source>
        <strain evidence="4 5">PCC 7113</strain>
    </source>
</reference>
<evidence type="ECO:0000313" key="4">
    <source>
        <dbReference type="EMBL" id="AFZ18848.1"/>
    </source>
</evidence>
<evidence type="ECO:0000313" key="5">
    <source>
        <dbReference type="Proteomes" id="UP000010471"/>
    </source>
</evidence>
<dbReference type="InterPro" id="IPR050595">
    <property type="entry name" value="Bact_response_regulator"/>
</dbReference>
<dbReference type="CDD" id="cd17552">
    <property type="entry name" value="REC_RR468-like"/>
    <property type="match status" value="1"/>
</dbReference>
<dbReference type="STRING" id="1173027.Mic7113_3095"/>